<evidence type="ECO:0000256" key="8">
    <source>
        <dbReference type="ARBA" id="ARBA00022989"/>
    </source>
</evidence>
<dbReference type="PROSITE" id="PS52015">
    <property type="entry name" value="TONB_CTD"/>
    <property type="match status" value="1"/>
</dbReference>
<accession>A0ABS5EP84</accession>
<keyword evidence="5" id="KW-0997">Cell inner membrane</keyword>
<comment type="caution">
    <text evidence="12">The sequence shown here is derived from an EMBL/GenBank/DDBJ whole genome shotgun (WGS) entry which is preliminary data.</text>
</comment>
<feature type="domain" description="TonB C-terminal" evidence="11">
    <location>
        <begin position="15"/>
        <end position="110"/>
    </location>
</feature>
<evidence type="ECO:0000256" key="7">
    <source>
        <dbReference type="ARBA" id="ARBA00022927"/>
    </source>
</evidence>
<evidence type="ECO:0000256" key="3">
    <source>
        <dbReference type="ARBA" id="ARBA00022448"/>
    </source>
</evidence>
<keyword evidence="3" id="KW-0813">Transport</keyword>
<reference evidence="13" key="1">
    <citation type="journal article" date="2021" name="Syst. Appl. Microbiol.">
        <title>Roseomonas hellenica sp. nov., isolated from roots of wild-growing Alkanna tinctoria.</title>
        <authorList>
            <person name="Rat A."/>
            <person name="Naranjo H.D."/>
            <person name="Lebbe L."/>
            <person name="Cnockaert M."/>
            <person name="Krigas N."/>
            <person name="Grigoriadou K."/>
            <person name="Maloupa E."/>
            <person name="Willems A."/>
        </authorList>
    </citation>
    <scope>NUCLEOTIDE SEQUENCE [LARGE SCALE GENOMIC DNA]</scope>
    <source>
        <strain evidence="13">LMG 31159</strain>
    </source>
</reference>
<evidence type="ECO:0000259" key="11">
    <source>
        <dbReference type="PROSITE" id="PS52015"/>
    </source>
</evidence>
<keyword evidence="4" id="KW-1003">Cell membrane</keyword>
<dbReference type="Proteomes" id="UP000698752">
    <property type="component" value="Unassembled WGS sequence"/>
</dbReference>
<comment type="similarity">
    <text evidence="2">Belongs to the TonB family.</text>
</comment>
<dbReference type="InterPro" id="IPR051045">
    <property type="entry name" value="TonB-dependent_transducer"/>
</dbReference>
<keyword evidence="8" id="KW-1133">Transmembrane helix</keyword>
<dbReference type="Gene3D" id="3.30.1150.10">
    <property type="match status" value="1"/>
</dbReference>
<feature type="region of interest" description="Disordered" evidence="10">
    <location>
        <begin position="13"/>
        <end position="38"/>
    </location>
</feature>
<evidence type="ECO:0000256" key="10">
    <source>
        <dbReference type="SAM" id="MobiDB-lite"/>
    </source>
</evidence>
<dbReference type="EMBL" id="JAAEDI010000035">
    <property type="protein sequence ID" value="MBR0652830.1"/>
    <property type="molecule type" value="Genomic_DNA"/>
</dbReference>
<organism evidence="12 13">
    <name type="scientific">Neoroseomonas terrae</name>
    <dbReference type="NCBI Taxonomy" id="424799"/>
    <lineage>
        <taxon>Bacteria</taxon>
        <taxon>Pseudomonadati</taxon>
        <taxon>Pseudomonadota</taxon>
        <taxon>Alphaproteobacteria</taxon>
        <taxon>Acetobacterales</taxon>
        <taxon>Acetobacteraceae</taxon>
        <taxon>Neoroseomonas</taxon>
    </lineage>
</organism>
<evidence type="ECO:0000256" key="5">
    <source>
        <dbReference type="ARBA" id="ARBA00022519"/>
    </source>
</evidence>
<sequence>MAAPSLGSFALGAVVPPSSDAGVRNNPPDYPEDARRRGQEGVVRLALRVNAEGLVTNAAVEESSGVPSLDRAAMEAARRWRFRPAMRAGMPVAATLTTAVHFRLSDSRGR</sequence>
<evidence type="ECO:0000256" key="6">
    <source>
        <dbReference type="ARBA" id="ARBA00022692"/>
    </source>
</evidence>
<dbReference type="NCBIfam" id="TIGR01352">
    <property type="entry name" value="tonB_Cterm"/>
    <property type="match status" value="1"/>
</dbReference>
<dbReference type="PANTHER" id="PTHR33446:SF2">
    <property type="entry name" value="PROTEIN TONB"/>
    <property type="match status" value="1"/>
</dbReference>
<keyword evidence="9" id="KW-0472">Membrane</keyword>
<dbReference type="InterPro" id="IPR037682">
    <property type="entry name" value="TonB_C"/>
</dbReference>
<comment type="subcellular location">
    <subcellularLocation>
        <location evidence="1">Cell inner membrane</location>
        <topology evidence="1">Single-pass membrane protein</topology>
        <orientation evidence="1">Periplasmic side</orientation>
    </subcellularLocation>
</comment>
<gene>
    <name evidence="12" type="ORF">GXW78_24450</name>
</gene>
<keyword evidence="6" id="KW-0812">Transmembrane</keyword>
<dbReference type="SUPFAM" id="SSF74653">
    <property type="entry name" value="TolA/TonB C-terminal domain"/>
    <property type="match status" value="1"/>
</dbReference>
<dbReference type="Pfam" id="PF03544">
    <property type="entry name" value="TonB_C"/>
    <property type="match status" value="1"/>
</dbReference>
<name>A0ABS5EP84_9PROT</name>
<proteinExistence type="inferred from homology"/>
<keyword evidence="7" id="KW-0653">Protein transport</keyword>
<dbReference type="PANTHER" id="PTHR33446">
    <property type="entry name" value="PROTEIN TONB-RELATED"/>
    <property type="match status" value="1"/>
</dbReference>
<evidence type="ECO:0000256" key="4">
    <source>
        <dbReference type="ARBA" id="ARBA00022475"/>
    </source>
</evidence>
<evidence type="ECO:0000313" key="13">
    <source>
        <dbReference type="Proteomes" id="UP000698752"/>
    </source>
</evidence>
<keyword evidence="13" id="KW-1185">Reference proteome</keyword>
<protein>
    <submittedName>
        <fullName evidence="12">Energy transducer TonB</fullName>
    </submittedName>
</protein>
<evidence type="ECO:0000256" key="9">
    <source>
        <dbReference type="ARBA" id="ARBA00023136"/>
    </source>
</evidence>
<evidence type="ECO:0000256" key="1">
    <source>
        <dbReference type="ARBA" id="ARBA00004383"/>
    </source>
</evidence>
<evidence type="ECO:0000313" key="12">
    <source>
        <dbReference type="EMBL" id="MBR0652830.1"/>
    </source>
</evidence>
<evidence type="ECO:0000256" key="2">
    <source>
        <dbReference type="ARBA" id="ARBA00006555"/>
    </source>
</evidence>
<dbReference type="InterPro" id="IPR006260">
    <property type="entry name" value="TonB/TolA_C"/>
</dbReference>